<organism evidence="2 3">
    <name type="scientific">Taxus chinensis</name>
    <name type="common">Chinese yew</name>
    <name type="synonym">Taxus wallichiana var. chinensis</name>
    <dbReference type="NCBI Taxonomy" id="29808"/>
    <lineage>
        <taxon>Eukaryota</taxon>
        <taxon>Viridiplantae</taxon>
        <taxon>Streptophyta</taxon>
        <taxon>Embryophyta</taxon>
        <taxon>Tracheophyta</taxon>
        <taxon>Spermatophyta</taxon>
        <taxon>Pinopsida</taxon>
        <taxon>Pinidae</taxon>
        <taxon>Conifers II</taxon>
        <taxon>Cupressales</taxon>
        <taxon>Taxaceae</taxon>
        <taxon>Taxus</taxon>
    </lineage>
</organism>
<proteinExistence type="predicted"/>
<evidence type="ECO:0000313" key="2">
    <source>
        <dbReference type="EMBL" id="KAH9320475.1"/>
    </source>
</evidence>
<feature type="domain" description="Phytocyanin" evidence="1">
    <location>
        <begin position="34"/>
        <end position="101"/>
    </location>
</feature>
<reference evidence="2 3" key="1">
    <citation type="journal article" date="2021" name="Nat. Plants">
        <title>The Taxus genome provides insights into paclitaxel biosynthesis.</title>
        <authorList>
            <person name="Xiong X."/>
            <person name="Gou J."/>
            <person name="Liao Q."/>
            <person name="Li Y."/>
            <person name="Zhou Q."/>
            <person name="Bi G."/>
            <person name="Li C."/>
            <person name="Du R."/>
            <person name="Wang X."/>
            <person name="Sun T."/>
            <person name="Guo L."/>
            <person name="Liang H."/>
            <person name="Lu P."/>
            <person name="Wu Y."/>
            <person name="Zhang Z."/>
            <person name="Ro D.K."/>
            <person name="Shang Y."/>
            <person name="Huang S."/>
            <person name="Yan J."/>
        </authorList>
    </citation>
    <scope>NUCLEOTIDE SEQUENCE [LARGE SCALE GENOMIC DNA]</scope>
    <source>
        <strain evidence="2">Ta-2019</strain>
    </source>
</reference>
<protein>
    <recommendedName>
        <fullName evidence="1">Phytocyanin domain-containing protein</fullName>
    </recommendedName>
</protein>
<dbReference type="GO" id="GO:0009055">
    <property type="term" value="F:electron transfer activity"/>
    <property type="evidence" value="ECO:0007669"/>
    <property type="project" value="InterPro"/>
</dbReference>
<dbReference type="PROSITE" id="PS51485">
    <property type="entry name" value="PHYTOCYANIN"/>
    <property type="match status" value="1"/>
</dbReference>
<dbReference type="Pfam" id="PF02298">
    <property type="entry name" value="Cu_bind_like"/>
    <property type="match status" value="1"/>
</dbReference>
<dbReference type="InterPro" id="IPR008972">
    <property type="entry name" value="Cupredoxin"/>
</dbReference>
<dbReference type="SUPFAM" id="SSF49503">
    <property type="entry name" value="Cupredoxins"/>
    <property type="match status" value="1"/>
</dbReference>
<accession>A0AA38GEZ5</accession>
<comment type="caution">
    <text evidence="2">The sequence shown here is derived from an EMBL/GenBank/DDBJ whole genome shotgun (WGS) entry which is preliminary data.</text>
</comment>
<name>A0AA38GEZ5_TAXCH</name>
<keyword evidence="3" id="KW-1185">Reference proteome</keyword>
<gene>
    <name evidence="2" type="ORF">KI387_015114</name>
</gene>
<evidence type="ECO:0000313" key="3">
    <source>
        <dbReference type="Proteomes" id="UP000824469"/>
    </source>
</evidence>
<dbReference type="AlphaFoldDB" id="A0AA38GEZ5"/>
<dbReference type="Gene3D" id="2.60.40.420">
    <property type="entry name" value="Cupredoxins - blue copper proteins"/>
    <property type="match status" value="1"/>
</dbReference>
<feature type="non-terminal residue" evidence="2">
    <location>
        <position position="1"/>
    </location>
</feature>
<feature type="non-terminal residue" evidence="2">
    <location>
        <position position="101"/>
    </location>
</feature>
<evidence type="ECO:0000259" key="1">
    <source>
        <dbReference type="PROSITE" id="PS51485"/>
    </source>
</evidence>
<sequence length="101" mass="10913">SLPEGSKMAKGGGSAGVLVLILVTLLINIQVEGRSYDVGWGFVSYKKLSATKFKRGDSLVFNYPRSVHDVVQVGGLKDYTNCVVSKGARKNKSGHDKITLR</sequence>
<dbReference type="EMBL" id="JAHRHJ020000003">
    <property type="protein sequence ID" value="KAH9320475.1"/>
    <property type="molecule type" value="Genomic_DNA"/>
</dbReference>
<dbReference type="Proteomes" id="UP000824469">
    <property type="component" value="Unassembled WGS sequence"/>
</dbReference>
<dbReference type="InterPro" id="IPR003245">
    <property type="entry name" value="Phytocyanin_dom"/>
</dbReference>